<evidence type="ECO:0000313" key="10">
    <source>
        <dbReference type="EMBL" id="MFC7273080.1"/>
    </source>
</evidence>
<feature type="binding site" evidence="7">
    <location>
        <position position="52"/>
    </location>
    <ligand>
        <name>ATP</name>
        <dbReference type="ChEBI" id="CHEBI:30616"/>
    </ligand>
</feature>
<dbReference type="PROSITE" id="PS00108">
    <property type="entry name" value="PROTEIN_KINASE_ST"/>
    <property type="match status" value="1"/>
</dbReference>
<dbReference type="InterPro" id="IPR017441">
    <property type="entry name" value="Protein_kinase_ATP_BS"/>
</dbReference>
<comment type="caution">
    <text evidence="10">The sequence shown here is derived from an EMBL/GenBank/DDBJ whole genome shotgun (WGS) entry which is preliminary data.</text>
</comment>
<keyword evidence="3 10" id="KW-0808">Transferase</keyword>
<evidence type="ECO:0000256" key="1">
    <source>
        <dbReference type="ARBA" id="ARBA00012513"/>
    </source>
</evidence>
<dbReference type="InterPro" id="IPR011009">
    <property type="entry name" value="Kinase-like_dom_sf"/>
</dbReference>
<evidence type="ECO:0000256" key="4">
    <source>
        <dbReference type="ARBA" id="ARBA00022741"/>
    </source>
</evidence>
<dbReference type="EMBL" id="JBHTBJ010000001">
    <property type="protein sequence ID" value="MFC7273080.1"/>
    <property type="molecule type" value="Genomic_DNA"/>
</dbReference>
<dbReference type="GO" id="GO:0004674">
    <property type="term" value="F:protein serine/threonine kinase activity"/>
    <property type="evidence" value="ECO:0007669"/>
    <property type="project" value="UniProtKB-EC"/>
</dbReference>
<reference evidence="11" key="1">
    <citation type="journal article" date="2019" name="Int. J. Syst. Evol. Microbiol.">
        <title>The Global Catalogue of Microorganisms (GCM) 10K type strain sequencing project: providing services to taxonomists for standard genome sequencing and annotation.</title>
        <authorList>
            <consortium name="The Broad Institute Genomics Platform"/>
            <consortium name="The Broad Institute Genome Sequencing Center for Infectious Disease"/>
            <person name="Wu L."/>
            <person name="Ma J."/>
        </authorList>
    </citation>
    <scope>NUCLEOTIDE SEQUENCE [LARGE SCALE GENOMIC DNA]</scope>
    <source>
        <strain evidence="11">XZYJT-10</strain>
    </source>
</reference>
<feature type="compositionally biased region" description="Low complexity" evidence="8">
    <location>
        <begin position="367"/>
        <end position="387"/>
    </location>
</feature>
<evidence type="ECO:0000256" key="3">
    <source>
        <dbReference type="ARBA" id="ARBA00022679"/>
    </source>
</evidence>
<proteinExistence type="predicted"/>
<organism evidence="10 11">
    <name type="scientific">Paractinoplanes rhizophilus</name>
    <dbReference type="NCBI Taxonomy" id="1416877"/>
    <lineage>
        <taxon>Bacteria</taxon>
        <taxon>Bacillati</taxon>
        <taxon>Actinomycetota</taxon>
        <taxon>Actinomycetes</taxon>
        <taxon>Micromonosporales</taxon>
        <taxon>Micromonosporaceae</taxon>
        <taxon>Paractinoplanes</taxon>
    </lineage>
</organism>
<dbReference type="PROSITE" id="PS50011">
    <property type="entry name" value="PROTEIN_KINASE_DOM"/>
    <property type="match status" value="1"/>
</dbReference>
<keyword evidence="11" id="KW-1185">Reference proteome</keyword>
<dbReference type="RefSeq" id="WP_378964561.1">
    <property type="nucleotide sequence ID" value="NZ_JBHTBJ010000001.1"/>
</dbReference>
<keyword evidence="4 7" id="KW-0547">Nucleotide-binding</keyword>
<evidence type="ECO:0000256" key="8">
    <source>
        <dbReference type="SAM" id="MobiDB-lite"/>
    </source>
</evidence>
<protein>
    <recommendedName>
        <fullName evidence="1">non-specific serine/threonine protein kinase</fullName>
        <ecNumber evidence="1">2.7.11.1</ecNumber>
    </recommendedName>
</protein>
<name>A0ABW2HNI0_9ACTN</name>
<evidence type="ECO:0000256" key="7">
    <source>
        <dbReference type="PROSITE-ProRule" id="PRU10141"/>
    </source>
</evidence>
<evidence type="ECO:0000259" key="9">
    <source>
        <dbReference type="PROSITE" id="PS50011"/>
    </source>
</evidence>
<gene>
    <name evidence="10" type="ORF">ACFQS1_03710</name>
</gene>
<keyword evidence="2" id="KW-0723">Serine/threonine-protein kinase</keyword>
<evidence type="ECO:0000313" key="11">
    <source>
        <dbReference type="Proteomes" id="UP001596548"/>
    </source>
</evidence>
<evidence type="ECO:0000256" key="6">
    <source>
        <dbReference type="ARBA" id="ARBA00022840"/>
    </source>
</evidence>
<accession>A0ABW2HNI0</accession>
<dbReference type="CDD" id="cd14014">
    <property type="entry name" value="STKc_PknB_like"/>
    <property type="match status" value="1"/>
</dbReference>
<feature type="compositionally biased region" description="Low complexity" evidence="8">
    <location>
        <begin position="335"/>
        <end position="351"/>
    </location>
</feature>
<dbReference type="SUPFAM" id="SSF56112">
    <property type="entry name" value="Protein kinase-like (PK-like)"/>
    <property type="match status" value="1"/>
</dbReference>
<keyword evidence="5 10" id="KW-0418">Kinase</keyword>
<dbReference type="PANTHER" id="PTHR43289:SF6">
    <property type="entry name" value="SERINE_THREONINE-PROTEIN KINASE NEKL-3"/>
    <property type="match status" value="1"/>
</dbReference>
<dbReference type="SMART" id="SM00220">
    <property type="entry name" value="S_TKc"/>
    <property type="match status" value="1"/>
</dbReference>
<dbReference type="Pfam" id="PF00069">
    <property type="entry name" value="Pkinase"/>
    <property type="match status" value="1"/>
</dbReference>
<dbReference type="InterPro" id="IPR000719">
    <property type="entry name" value="Prot_kinase_dom"/>
</dbReference>
<dbReference type="Gene3D" id="1.10.510.10">
    <property type="entry name" value="Transferase(Phosphotransferase) domain 1"/>
    <property type="match status" value="1"/>
</dbReference>
<sequence length="405" mass="41703">MPVVEIGRMIAGRYRLDKQLGRGGMSVVWRADDEVLGRQVAVKVLSAELAGKPSLRDRIRDEARTAAGLRHPGIVSVFDYGEFAEDGRTLSYVVMELVDGCSLADRLAAGGALPWPEAVSVGARVAAALAAAHADGIVHRDVKPANVMVTSGGVKLVDFGISAAVGDLDGPGGELLGTPAYLAPERVEGSPVRPATDVYALGLLLYVAIAGRMPWDASTATQMLKAHVYTDPAPLPKVPGLPSEVGRILSRCLAKRPGDRPSAAEVRRALDETAADDGPTLPLQFARVRGRRPAAAGIAALLLAAGGGGWWLHDSVNTPAGAACAATQTCAAANTHQPASPSATAPTASPRPSAPPVKIEIVVQRTAQKARTTAAAAPAAHAPAGPAKAKDKAKGKSKAKPPKPK</sequence>
<dbReference type="PROSITE" id="PS00107">
    <property type="entry name" value="PROTEIN_KINASE_ATP"/>
    <property type="match status" value="1"/>
</dbReference>
<dbReference type="InterPro" id="IPR008271">
    <property type="entry name" value="Ser/Thr_kinase_AS"/>
</dbReference>
<feature type="domain" description="Protein kinase" evidence="9">
    <location>
        <begin position="14"/>
        <end position="281"/>
    </location>
</feature>
<evidence type="ECO:0000256" key="5">
    <source>
        <dbReference type="ARBA" id="ARBA00022777"/>
    </source>
</evidence>
<feature type="region of interest" description="Disordered" evidence="8">
    <location>
        <begin position="335"/>
        <end position="405"/>
    </location>
</feature>
<dbReference type="Gene3D" id="3.30.200.20">
    <property type="entry name" value="Phosphorylase Kinase, domain 1"/>
    <property type="match status" value="1"/>
</dbReference>
<feature type="compositionally biased region" description="Basic residues" evidence="8">
    <location>
        <begin position="395"/>
        <end position="405"/>
    </location>
</feature>
<evidence type="ECO:0000256" key="2">
    <source>
        <dbReference type="ARBA" id="ARBA00022527"/>
    </source>
</evidence>
<dbReference type="EC" id="2.7.11.1" evidence="1"/>
<dbReference type="Proteomes" id="UP001596548">
    <property type="component" value="Unassembled WGS sequence"/>
</dbReference>
<keyword evidence="6 7" id="KW-0067">ATP-binding</keyword>
<dbReference type="PANTHER" id="PTHR43289">
    <property type="entry name" value="MITOGEN-ACTIVATED PROTEIN KINASE KINASE KINASE 20-RELATED"/>
    <property type="match status" value="1"/>
</dbReference>